<evidence type="ECO:0000313" key="7">
    <source>
        <dbReference type="Proteomes" id="UP000027100"/>
    </source>
</evidence>
<dbReference type="Gene3D" id="3.40.1280.10">
    <property type="match status" value="1"/>
</dbReference>
<name>A0A062VH13_9PROT</name>
<dbReference type="RefSeq" id="WP_035600863.1">
    <property type="nucleotide sequence ID" value="NZ_ARYM01000022.1"/>
</dbReference>
<dbReference type="GO" id="GO:0005829">
    <property type="term" value="C:cytosol"/>
    <property type="evidence" value="ECO:0007669"/>
    <property type="project" value="TreeGrafter"/>
</dbReference>
<dbReference type="PATRIC" id="fig|1280954.3.peg.3188"/>
<dbReference type="PANTHER" id="PTHR42786">
    <property type="entry name" value="TRNA/RRNA METHYLTRANSFERASE"/>
    <property type="match status" value="1"/>
</dbReference>
<dbReference type="InterPro" id="IPR029026">
    <property type="entry name" value="tRNA_m1G_MTases_N"/>
</dbReference>
<accession>A0A062VH13</accession>
<dbReference type="InterPro" id="IPR004384">
    <property type="entry name" value="RNA_MeTrfase_TrmJ/LasT"/>
</dbReference>
<protein>
    <submittedName>
        <fullName evidence="6">tRNA/rRNA methyltransferase SpoU</fullName>
    </submittedName>
</protein>
<dbReference type="eggNOG" id="COG0565">
    <property type="taxonomic scope" value="Bacteria"/>
</dbReference>
<dbReference type="EMBL" id="ARYM01000022">
    <property type="protein sequence ID" value="KCZ97291.1"/>
    <property type="molecule type" value="Genomic_DNA"/>
</dbReference>
<dbReference type="GO" id="GO:0002128">
    <property type="term" value="P:tRNA nucleoside ribose methylation"/>
    <property type="evidence" value="ECO:0007669"/>
    <property type="project" value="TreeGrafter"/>
</dbReference>
<dbReference type="InterPro" id="IPR029028">
    <property type="entry name" value="Alpha/beta_knot_MTases"/>
</dbReference>
<dbReference type="Proteomes" id="UP000027100">
    <property type="component" value="Unassembled WGS sequence"/>
</dbReference>
<dbReference type="GO" id="GO:0003723">
    <property type="term" value="F:RNA binding"/>
    <property type="evidence" value="ECO:0007669"/>
    <property type="project" value="InterPro"/>
</dbReference>
<keyword evidence="7" id="KW-1185">Reference proteome</keyword>
<dbReference type="SUPFAM" id="SSF75217">
    <property type="entry name" value="alpha/beta knot"/>
    <property type="match status" value="1"/>
</dbReference>
<keyword evidence="3 6" id="KW-0808">Transferase</keyword>
<gene>
    <name evidence="6" type="ORF">HPO_15778</name>
</gene>
<evidence type="ECO:0000256" key="1">
    <source>
        <dbReference type="ARBA" id="ARBA00007228"/>
    </source>
</evidence>
<dbReference type="InterPro" id="IPR001537">
    <property type="entry name" value="SpoU_MeTrfase"/>
</dbReference>
<sequence length="248" mass="26188">MQGNPAIILHAPQLGENIGAAARVMLNFGLTDLRLVSPRDGWPSAAAEAMSAGALGQGVSVTVFDTLEAAMTGLTYTVATTARPRGMEKEVFGAAEAVGALKARQGQVAVLFGGEKSGLPNEAVALCDAILTYPVNPAFSSLNLAQAVGVFCHQWGASAGLEGKFGGKGEGVDAPATRENLIGMFEHFEAELERAGYFYPPEKTPVMITNLRNALVRAQWTEQEVRTFRGAIKALSLGRGKARVVREE</sequence>
<keyword evidence="2 6" id="KW-0489">Methyltransferase</keyword>
<dbReference type="PANTHER" id="PTHR42786:SF7">
    <property type="entry name" value="TRNA_RRNA METHYLTRANSFERASE SPOU TYPE DOMAIN-CONTAINING PROTEIN"/>
    <property type="match status" value="1"/>
</dbReference>
<comment type="similarity">
    <text evidence="1">Belongs to the class IV-like SAM-binding methyltransferase superfamily. RNA methyltransferase TrmH family.</text>
</comment>
<dbReference type="OrthoDB" id="9806346at2"/>
<keyword evidence="4" id="KW-0949">S-adenosyl-L-methionine</keyword>
<evidence type="ECO:0000256" key="2">
    <source>
        <dbReference type="ARBA" id="ARBA00022603"/>
    </source>
</evidence>
<dbReference type="GO" id="GO:0008173">
    <property type="term" value="F:RNA methyltransferase activity"/>
    <property type="evidence" value="ECO:0007669"/>
    <property type="project" value="InterPro"/>
</dbReference>
<evidence type="ECO:0000313" key="6">
    <source>
        <dbReference type="EMBL" id="KCZ97291.1"/>
    </source>
</evidence>
<reference evidence="6 7" key="1">
    <citation type="journal article" date="2014" name="Antonie Van Leeuwenhoek">
        <title>Hyphomonas beringensis sp. nov. and Hyphomonas chukchiensis sp. nov., isolated from surface seawater of the Bering Sea and Chukchi Sea.</title>
        <authorList>
            <person name="Li C."/>
            <person name="Lai Q."/>
            <person name="Li G."/>
            <person name="Dong C."/>
            <person name="Wang J."/>
            <person name="Liao Y."/>
            <person name="Shao Z."/>
        </authorList>
    </citation>
    <scope>NUCLEOTIDE SEQUENCE [LARGE SCALE GENOMIC DNA]</scope>
    <source>
        <strain evidence="6 7">PS728</strain>
    </source>
</reference>
<dbReference type="PIRSF" id="PIRSF004808">
    <property type="entry name" value="LasT"/>
    <property type="match status" value="1"/>
</dbReference>
<dbReference type="STRING" id="1280954.HPO_15778"/>
<proteinExistence type="inferred from homology"/>
<feature type="domain" description="tRNA/rRNA methyltransferase SpoU type" evidence="5">
    <location>
        <begin position="6"/>
        <end position="153"/>
    </location>
</feature>
<comment type="caution">
    <text evidence="6">The sequence shown here is derived from an EMBL/GenBank/DDBJ whole genome shotgun (WGS) entry which is preliminary data.</text>
</comment>
<dbReference type="Gene3D" id="1.10.8.590">
    <property type="match status" value="1"/>
</dbReference>
<evidence type="ECO:0000256" key="4">
    <source>
        <dbReference type="ARBA" id="ARBA00022691"/>
    </source>
</evidence>
<dbReference type="CDD" id="cd18093">
    <property type="entry name" value="SpoU-like_TrmJ"/>
    <property type="match status" value="1"/>
</dbReference>
<organism evidence="6 7">
    <name type="scientific">Hyphomonas polymorpha PS728</name>
    <dbReference type="NCBI Taxonomy" id="1280954"/>
    <lineage>
        <taxon>Bacteria</taxon>
        <taxon>Pseudomonadati</taxon>
        <taxon>Pseudomonadota</taxon>
        <taxon>Alphaproteobacteria</taxon>
        <taxon>Hyphomonadales</taxon>
        <taxon>Hyphomonadaceae</taxon>
        <taxon>Hyphomonas</taxon>
    </lineage>
</organism>
<dbReference type="Pfam" id="PF00588">
    <property type="entry name" value="SpoU_methylase"/>
    <property type="match status" value="1"/>
</dbReference>
<evidence type="ECO:0000259" key="5">
    <source>
        <dbReference type="Pfam" id="PF00588"/>
    </source>
</evidence>
<evidence type="ECO:0000256" key="3">
    <source>
        <dbReference type="ARBA" id="ARBA00022679"/>
    </source>
</evidence>
<dbReference type="AlphaFoldDB" id="A0A062VH13"/>